<evidence type="ECO:0000313" key="2">
    <source>
        <dbReference type="Proteomes" id="UP001208570"/>
    </source>
</evidence>
<proteinExistence type="predicted"/>
<name>A0AAD9K3C9_9ANNE</name>
<protein>
    <submittedName>
        <fullName evidence="1">Uncharacterized protein</fullName>
    </submittedName>
</protein>
<organism evidence="1 2">
    <name type="scientific">Paralvinella palmiformis</name>
    <dbReference type="NCBI Taxonomy" id="53620"/>
    <lineage>
        <taxon>Eukaryota</taxon>
        <taxon>Metazoa</taxon>
        <taxon>Spiralia</taxon>
        <taxon>Lophotrochozoa</taxon>
        <taxon>Annelida</taxon>
        <taxon>Polychaeta</taxon>
        <taxon>Sedentaria</taxon>
        <taxon>Canalipalpata</taxon>
        <taxon>Terebellida</taxon>
        <taxon>Terebelliformia</taxon>
        <taxon>Alvinellidae</taxon>
        <taxon>Paralvinella</taxon>
    </lineage>
</organism>
<gene>
    <name evidence="1" type="ORF">LSH36_82g06022</name>
</gene>
<dbReference type="Proteomes" id="UP001208570">
    <property type="component" value="Unassembled WGS sequence"/>
</dbReference>
<dbReference type="EMBL" id="JAODUP010000082">
    <property type="protein sequence ID" value="KAK2163303.1"/>
    <property type="molecule type" value="Genomic_DNA"/>
</dbReference>
<evidence type="ECO:0000313" key="1">
    <source>
        <dbReference type="EMBL" id="KAK2163303.1"/>
    </source>
</evidence>
<comment type="caution">
    <text evidence="1">The sequence shown here is derived from an EMBL/GenBank/DDBJ whole genome shotgun (WGS) entry which is preliminary data.</text>
</comment>
<sequence length="143" mass="16472">MLQGEWSDVVLVGVNPHTNFAKILESVKQTSVDCNLLDPDLLTILNSLRPKDDYINVIVNCFPLETIRIINLVKENTVGSPLQHLRFNWLLMRCDVTSYPKLNRSIRKDDNLVILETKATLYKLKDYIKVNMFGSYLGRHVLI</sequence>
<keyword evidence="2" id="KW-1185">Reference proteome</keyword>
<dbReference type="AlphaFoldDB" id="A0AAD9K3C9"/>
<accession>A0AAD9K3C9</accession>
<reference evidence="1" key="1">
    <citation type="journal article" date="2023" name="Mol. Biol. Evol.">
        <title>Third-Generation Sequencing Reveals the Adaptive Role of the Epigenome in Three Deep-Sea Polychaetes.</title>
        <authorList>
            <person name="Perez M."/>
            <person name="Aroh O."/>
            <person name="Sun Y."/>
            <person name="Lan Y."/>
            <person name="Juniper S.K."/>
            <person name="Young C.R."/>
            <person name="Angers B."/>
            <person name="Qian P.Y."/>
        </authorList>
    </citation>
    <scope>NUCLEOTIDE SEQUENCE</scope>
    <source>
        <strain evidence="1">P08H-3</strain>
    </source>
</reference>